<dbReference type="Pfam" id="PF19765">
    <property type="entry name" value="DUF6252"/>
    <property type="match status" value="1"/>
</dbReference>
<gene>
    <name evidence="3" type="ORF">ACFQ1Q_06870</name>
</gene>
<dbReference type="InterPro" id="IPR046219">
    <property type="entry name" value="DUF6252"/>
</dbReference>
<proteinExistence type="predicted"/>
<protein>
    <submittedName>
        <fullName evidence="3">DUF6252 family protein</fullName>
    </submittedName>
</protein>
<feature type="compositionally biased region" description="Acidic residues" evidence="1">
    <location>
        <begin position="245"/>
        <end position="264"/>
    </location>
</feature>
<comment type="caution">
    <text evidence="3">The sequence shown here is derived from an EMBL/GenBank/DDBJ whole genome shotgun (WGS) entry which is preliminary data.</text>
</comment>
<sequence length="355" mass="37924">MYKNLLYLLLVALFFGCADTVEFNNPAVQGNFEGQAWRATVHTAATKDGGLIVRAQRGTEVLLLFTTRTDVAQYPLGDNNTSEARFRGVDGTVYSTLNAPDASIQVFPSDGLIEITEFNTVANTVTGSFRFNAFSADGLNSVNFIDGVFFQVPIRQNIVEETGGTTCEIATNAAMMLAAQFGSGNPSPTLCEDYQAALEIQLLSCDDTDGSLQMAFDNLDCDDDDMDGIPNSFEDINGDGNLNNDDTDMDGTPDFLDADDDGDGVDTSAETGDTDGDGTPNYLDNDDDGDSILSSFENAAAGQDTDMDGILDYLDDDDDNDGALTVNENPDPNGDGNPDDALDSDMNGTPDYLQN</sequence>
<dbReference type="RefSeq" id="WP_386129289.1">
    <property type="nucleotide sequence ID" value="NZ_JBHTJL010000009.1"/>
</dbReference>
<organism evidence="3 4">
    <name type="scientific">Winogradskyella litorisediminis</name>
    <dbReference type="NCBI Taxonomy" id="1156618"/>
    <lineage>
        <taxon>Bacteria</taxon>
        <taxon>Pseudomonadati</taxon>
        <taxon>Bacteroidota</taxon>
        <taxon>Flavobacteriia</taxon>
        <taxon>Flavobacteriales</taxon>
        <taxon>Flavobacteriaceae</taxon>
        <taxon>Winogradskyella</taxon>
    </lineage>
</organism>
<feature type="chain" id="PRO_5047069290" evidence="2">
    <location>
        <begin position="21"/>
        <end position="355"/>
    </location>
</feature>
<name>A0ABW3N8R6_9FLAO</name>
<evidence type="ECO:0000256" key="2">
    <source>
        <dbReference type="SAM" id="SignalP"/>
    </source>
</evidence>
<keyword evidence="2" id="KW-0732">Signal</keyword>
<feature type="compositionally biased region" description="Acidic residues" evidence="1">
    <location>
        <begin position="305"/>
        <end position="321"/>
    </location>
</feature>
<feature type="region of interest" description="Disordered" evidence="1">
    <location>
        <begin position="226"/>
        <end position="355"/>
    </location>
</feature>
<evidence type="ECO:0000313" key="3">
    <source>
        <dbReference type="EMBL" id="MFD1062965.1"/>
    </source>
</evidence>
<dbReference type="Proteomes" id="UP001597013">
    <property type="component" value="Unassembled WGS sequence"/>
</dbReference>
<feature type="signal peptide" evidence="2">
    <location>
        <begin position="1"/>
        <end position="20"/>
    </location>
</feature>
<dbReference type="EMBL" id="JBHTJL010000009">
    <property type="protein sequence ID" value="MFD1062965.1"/>
    <property type="molecule type" value="Genomic_DNA"/>
</dbReference>
<accession>A0ABW3N8R6</accession>
<keyword evidence="4" id="KW-1185">Reference proteome</keyword>
<reference evidence="4" key="1">
    <citation type="journal article" date="2019" name="Int. J. Syst. Evol. Microbiol.">
        <title>The Global Catalogue of Microorganisms (GCM) 10K type strain sequencing project: providing services to taxonomists for standard genome sequencing and annotation.</title>
        <authorList>
            <consortium name="The Broad Institute Genomics Platform"/>
            <consortium name="The Broad Institute Genome Sequencing Center for Infectious Disease"/>
            <person name="Wu L."/>
            <person name="Ma J."/>
        </authorList>
    </citation>
    <scope>NUCLEOTIDE SEQUENCE [LARGE SCALE GENOMIC DNA]</scope>
    <source>
        <strain evidence="4">CCUG 62215</strain>
    </source>
</reference>
<evidence type="ECO:0000256" key="1">
    <source>
        <dbReference type="SAM" id="MobiDB-lite"/>
    </source>
</evidence>
<dbReference type="PROSITE" id="PS51257">
    <property type="entry name" value="PROKAR_LIPOPROTEIN"/>
    <property type="match status" value="1"/>
</dbReference>
<evidence type="ECO:0000313" key="4">
    <source>
        <dbReference type="Proteomes" id="UP001597013"/>
    </source>
</evidence>